<evidence type="ECO:0000313" key="10">
    <source>
        <dbReference type="Proteomes" id="UP001156670"/>
    </source>
</evidence>
<keyword evidence="10" id="KW-1185">Reference proteome</keyword>
<comment type="caution">
    <text evidence="9">The sequence shown here is derived from an EMBL/GenBank/DDBJ whole genome shotgun (WGS) entry which is preliminary data.</text>
</comment>
<evidence type="ECO:0000259" key="8">
    <source>
        <dbReference type="SMART" id="SM00965"/>
    </source>
</evidence>
<dbReference type="Pfam" id="PF07660">
    <property type="entry name" value="STN"/>
    <property type="match status" value="1"/>
</dbReference>
<keyword evidence="5 7" id="KW-0472">Membrane</keyword>
<reference evidence="10" key="1">
    <citation type="journal article" date="2019" name="Int. J. Syst. Evol. Microbiol.">
        <title>The Global Catalogue of Microorganisms (GCM) 10K type strain sequencing project: providing services to taxonomists for standard genome sequencing and annotation.</title>
        <authorList>
            <consortium name="The Broad Institute Genomics Platform"/>
            <consortium name="The Broad Institute Genome Sequencing Center for Infectious Disease"/>
            <person name="Wu L."/>
            <person name="Ma J."/>
        </authorList>
    </citation>
    <scope>NUCLEOTIDE SEQUENCE [LARGE SCALE GENOMIC DNA]</scope>
    <source>
        <strain evidence="10">NBRC 111980</strain>
    </source>
</reference>
<comment type="similarity">
    <text evidence="7">Belongs to the TonB-dependent receptor family.</text>
</comment>
<keyword evidence="6" id="KW-0998">Cell outer membrane</keyword>
<name>A0ABQ5XN31_9GAMM</name>
<dbReference type="Gene3D" id="3.55.50.30">
    <property type="match status" value="1"/>
</dbReference>
<dbReference type="Gene3D" id="2.40.170.20">
    <property type="entry name" value="TonB-dependent receptor, beta-barrel domain"/>
    <property type="match status" value="1"/>
</dbReference>
<evidence type="ECO:0000256" key="3">
    <source>
        <dbReference type="ARBA" id="ARBA00022496"/>
    </source>
</evidence>
<dbReference type="InterPro" id="IPR011662">
    <property type="entry name" value="Secretin/TonB_short_N"/>
</dbReference>
<evidence type="ECO:0000313" key="9">
    <source>
        <dbReference type="EMBL" id="GLQ93097.1"/>
    </source>
</evidence>
<dbReference type="Proteomes" id="UP001156670">
    <property type="component" value="Unassembled WGS sequence"/>
</dbReference>
<evidence type="ECO:0000256" key="5">
    <source>
        <dbReference type="ARBA" id="ARBA00023136"/>
    </source>
</evidence>
<evidence type="ECO:0000256" key="2">
    <source>
        <dbReference type="ARBA" id="ARBA00022448"/>
    </source>
</evidence>
<keyword evidence="3" id="KW-0406">Ion transport</keyword>
<evidence type="ECO:0000256" key="1">
    <source>
        <dbReference type="ARBA" id="ARBA00004442"/>
    </source>
</evidence>
<dbReference type="Pfam" id="PF07715">
    <property type="entry name" value="Plug"/>
    <property type="match status" value="1"/>
</dbReference>
<dbReference type="PANTHER" id="PTHR47234:SF1">
    <property type="entry name" value="TONB-DEPENDENT RECEPTOR"/>
    <property type="match status" value="1"/>
</dbReference>
<protein>
    <recommendedName>
        <fullName evidence="8">Secretin/TonB short N-terminal domain-containing protein</fullName>
    </recommendedName>
</protein>
<dbReference type="InterPro" id="IPR000531">
    <property type="entry name" value="Beta-barrel_TonB"/>
</dbReference>
<keyword evidence="2" id="KW-0813">Transport</keyword>
<keyword evidence="7" id="KW-0798">TonB box</keyword>
<evidence type="ECO:0000256" key="7">
    <source>
        <dbReference type="RuleBase" id="RU003357"/>
    </source>
</evidence>
<comment type="subcellular location">
    <subcellularLocation>
        <location evidence="1 7">Cell outer membrane</location>
    </subcellularLocation>
</comment>
<dbReference type="SMART" id="SM00965">
    <property type="entry name" value="STN"/>
    <property type="match status" value="1"/>
</dbReference>
<keyword evidence="4" id="KW-0408">Iron</keyword>
<keyword evidence="3" id="KW-0410">Iron transport</keyword>
<organism evidence="9 10">
    <name type="scientific">Dyella acidisoli</name>
    <dbReference type="NCBI Taxonomy" id="1867834"/>
    <lineage>
        <taxon>Bacteria</taxon>
        <taxon>Pseudomonadati</taxon>
        <taxon>Pseudomonadota</taxon>
        <taxon>Gammaproteobacteria</taxon>
        <taxon>Lysobacterales</taxon>
        <taxon>Rhodanobacteraceae</taxon>
        <taxon>Dyella</taxon>
    </lineage>
</organism>
<dbReference type="Pfam" id="PF00593">
    <property type="entry name" value="TonB_dep_Rec_b-barrel"/>
    <property type="match status" value="1"/>
</dbReference>
<dbReference type="InterPro" id="IPR012910">
    <property type="entry name" value="Plug_dom"/>
</dbReference>
<gene>
    <name evidence="9" type="ORF">GCM10007901_20480</name>
</gene>
<evidence type="ECO:0000256" key="4">
    <source>
        <dbReference type="ARBA" id="ARBA00023004"/>
    </source>
</evidence>
<feature type="domain" description="Secretin/TonB short N-terminal" evidence="8">
    <location>
        <begin position="8"/>
        <end position="59"/>
    </location>
</feature>
<dbReference type="SUPFAM" id="SSF56935">
    <property type="entry name" value="Porins"/>
    <property type="match status" value="1"/>
</dbReference>
<dbReference type="InterPro" id="IPR037066">
    <property type="entry name" value="Plug_dom_sf"/>
</dbReference>
<proteinExistence type="inferred from homology"/>
<accession>A0ABQ5XN31</accession>
<sequence>MLAAQGQLQIMYSPELVHGLTSRAVVGRFTAEAALTQLLADSGLTWQMVGPSTLLLQRMEASTENVDAAKIKGGARAAKTLGTMTISGSLIDNPRIQTATPVYTLTAEVINARGFNSVAEALQYCIFATGSVQGPQHFAAFTQGAQTVNIGNLGPSLTLILMDGKPLAEFGMLYDGSYSFTNLSNIPLSLVDHIDIMPAGASSIYGSQAVAAVINIVTKQRMDGGQLSVQSGGYTAGGGASQRISAAYGHTFNALSILASIEFNSASPIWGYQRALTASTWSNPNGLATPSLQSAIVDYGSAASYTGQAKGFITPPSGCAGSLYGATTQLSTYNTSPGIYGQYCGSRYADGYATLSNRIRSIGGSFKLQYRVNEDLWLYADAMMSWQRQSWYAGAPLWASTYLPSRLIEDADTGNILVFERTFAPEEEPGGVVGQMSRQQDLLYQLDLGANGQFGASNWIWDIYYLRSGDRTTLIRNDLMTAPINAFFQRMFGPPVGIDPSTGLLTYHPDYAAFFRSITPAQFASFTQDIGEFSQTWINDTRATISNAEWFELPGGNAGFAALVERGGEAWYAPVDPLFSSGAVYLHTVDGGGGQRAHSAAAFEFNAPVWRQVTLDLSGRYDYYSPQAAASNHKFTYKLGIEYRPTDSLLLRGNYTTVFKAPDLPSIYLGPSAGFASVTDLYLCTVTHTSNCGTNATQVVPVTLLGSRKLQPLSAKTWTAGLVWSPNDSLSFGLDYFHIDAQDEIASQDPNLLVQEESQCLLGQRDPNSLACQVLTNPTNGQVQRASPDGRGEITGVTSYDANLAHETTESVVANVTWGFPLPRVGKFAMHFDYNDILKHDYQQSPGQPVVNLLDDPTLNVDFKSVVEGSMSWTSLDDRWSSTLYGRRLGSSPDYASISGLGYPGSAHLTPWITFNWSLTFTPASPLKFSLVIKNIANKGPPRDPTFTAFPYFNFDNYNDYGREIMLQMDLKLTSHPG</sequence>
<dbReference type="EMBL" id="BSOB01000017">
    <property type="protein sequence ID" value="GLQ93097.1"/>
    <property type="molecule type" value="Genomic_DNA"/>
</dbReference>
<dbReference type="Gene3D" id="2.170.130.10">
    <property type="entry name" value="TonB-dependent receptor, plug domain"/>
    <property type="match status" value="1"/>
</dbReference>
<dbReference type="PANTHER" id="PTHR47234">
    <property type="match status" value="1"/>
</dbReference>
<evidence type="ECO:0000256" key="6">
    <source>
        <dbReference type="ARBA" id="ARBA00023237"/>
    </source>
</evidence>
<dbReference type="InterPro" id="IPR036942">
    <property type="entry name" value="Beta-barrel_TonB_sf"/>
</dbReference>